<proteinExistence type="predicted"/>
<sequence>MIRKTHMTLLFFTGLMLSSITHAAIMFIDLNDFFADPSVAVSADGSMATLTEDPALFSVLLSNDPGLGDPNVIIPEENTLLRFDYDFTEAADEDNEFGAFISDATTGLSLGPNFEFFIDTSSAGTVSFNLTPLTALTLGLQFELNAGFTDTSFDSSLVIENVQLVSVSEPSTICLLLAALMALKAIRRKKPS</sequence>
<feature type="chain" id="PRO_5042269720" description="PEP-CTERM protein-sorting domain-containing protein" evidence="1">
    <location>
        <begin position="24"/>
        <end position="192"/>
    </location>
</feature>
<dbReference type="KEGG" id="tact:SG35_029125"/>
<organism evidence="2 3">
    <name type="scientific">Thalassomonas actiniarum</name>
    <dbReference type="NCBI Taxonomy" id="485447"/>
    <lineage>
        <taxon>Bacteria</taxon>
        <taxon>Pseudomonadati</taxon>
        <taxon>Pseudomonadota</taxon>
        <taxon>Gammaproteobacteria</taxon>
        <taxon>Alteromonadales</taxon>
        <taxon>Colwelliaceae</taxon>
        <taxon>Thalassomonas</taxon>
    </lineage>
</organism>
<evidence type="ECO:0008006" key="4">
    <source>
        <dbReference type="Google" id="ProtNLM"/>
    </source>
</evidence>
<protein>
    <recommendedName>
        <fullName evidence="4">PEP-CTERM protein-sorting domain-containing protein</fullName>
    </recommendedName>
</protein>
<evidence type="ECO:0000313" key="3">
    <source>
        <dbReference type="Proteomes" id="UP000032568"/>
    </source>
</evidence>
<dbReference type="EMBL" id="CP059736">
    <property type="protein sequence ID" value="WDE02474.1"/>
    <property type="molecule type" value="Genomic_DNA"/>
</dbReference>
<reference evidence="2 3" key="1">
    <citation type="journal article" date="2015" name="Genome Announc.">
        <title>Draft Genome Sequences of Marine Isolates of Thalassomonas viridans and Thalassomonas actiniarum.</title>
        <authorList>
            <person name="Olonade I."/>
            <person name="van Zyl L.J."/>
            <person name="Trindade M."/>
        </authorList>
    </citation>
    <scope>NUCLEOTIDE SEQUENCE [LARGE SCALE GENOMIC DNA]</scope>
    <source>
        <strain evidence="2 3">A5K-106</strain>
    </source>
</reference>
<reference evidence="2 3" key="2">
    <citation type="journal article" date="2022" name="Mar. Drugs">
        <title>Bioassay-Guided Fractionation Leads to the Detection of Cholic Acid Generated by the Rare Thalassomonas sp.</title>
        <authorList>
            <person name="Pheiffer F."/>
            <person name="Schneider Y.K."/>
            <person name="Hansen E.H."/>
            <person name="Andersen J.H."/>
            <person name="Isaksson J."/>
            <person name="Busche T."/>
            <person name="R C."/>
            <person name="Kalinowski J."/>
            <person name="Zyl L.V."/>
            <person name="Trindade M."/>
        </authorList>
    </citation>
    <scope>NUCLEOTIDE SEQUENCE [LARGE SCALE GENOMIC DNA]</scope>
    <source>
        <strain evidence="2 3">A5K-106</strain>
    </source>
</reference>
<evidence type="ECO:0000313" key="2">
    <source>
        <dbReference type="EMBL" id="WDE02474.1"/>
    </source>
</evidence>
<dbReference type="AlphaFoldDB" id="A0AAF0C740"/>
<keyword evidence="1" id="KW-0732">Signal</keyword>
<dbReference type="RefSeq" id="WP_044832681.1">
    <property type="nucleotide sequence ID" value="NZ_CP059736.1"/>
</dbReference>
<dbReference type="Proteomes" id="UP000032568">
    <property type="component" value="Chromosome pTact"/>
</dbReference>
<gene>
    <name evidence="2" type="ORF">SG35_029125</name>
</gene>
<accession>A0AAF0C740</accession>
<name>A0AAF0C740_9GAMM</name>
<evidence type="ECO:0000256" key="1">
    <source>
        <dbReference type="SAM" id="SignalP"/>
    </source>
</evidence>
<keyword evidence="3" id="KW-1185">Reference proteome</keyword>
<feature type="signal peptide" evidence="1">
    <location>
        <begin position="1"/>
        <end position="23"/>
    </location>
</feature>